<evidence type="ECO:0000313" key="1">
    <source>
        <dbReference type="EMBL" id="MDL0088159.1"/>
    </source>
</evidence>
<name>A0ABT7HNX9_9BACT</name>
<organism evidence="1 2">
    <name type="scientific">Campylobacter gastrosuis</name>
    <dbReference type="NCBI Taxonomy" id="2974576"/>
    <lineage>
        <taxon>Bacteria</taxon>
        <taxon>Pseudomonadati</taxon>
        <taxon>Campylobacterota</taxon>
        <taxon>Epsilonproteobacteria</taxon>
        <taxon>Campylobacterales</taxon>
        <taxon>Campylobacteraceae</taxon>
        <taxon>Campylobacter</taxon>
    </lineage>
</organism>
<reference evidence="1" key="1">
    <citation type="submission" date="2022-08" db="EMBL/GenBank/DDBJ databases">
        <authorList>
            <person name="Wang H."/>
        </authorList>
    </citation>
    <scope>NUCLEOTIDE SEQUENCE</scope>
    <source>
        <strain evidence="1">PS10</strain>
    </source>
</reference>
<sequence length="114" mass="12725">MSLNELASCLVNEFGLISIGEYSQIDQNGNYLMFDGLSRLNDSTDTANFSIVVAHNSLNGDTSSLLEELDELRKKLFDFGAARAERITADVKTAFISNSLYCAKIELRFKVKNY</sequence>
<comment type="caution">
    <text evidence="1">The sequence shown here is derived from an EMBL/GenBank/DDBJ whole genome shotgun (WGS) entry which is preliminary data.</text>
</comment>
<dbReference type="EMBL" id="JANURM010000002">
    <property type="protein sequence ID" value="MDL0088159.1"/>
    <property type="molecule type" value="Genomic_DNA"/>
</dbReference>
<keyword evidence="2" id="KW-1185">Reference proteome</keyword>
<dbReference type="RefSeq" id="WP_284936808.1">
    <property type="nucleotide sequence ID" value="NZ_JANURM010000002.1"/>
</dbReference>
<evidence type="ECO:0008006" key="3">
    <source>
        <dbReference type="Google" id="ProtNLM"/>
    </source>
</evidence>
<gene>
    <name evidence="1" type="ORF">NYG85_02045</name>
</gene>
<accession>A0ABT7HNX9</accession>
<protein>
    <recommendedName>
        <fullName evidence="3">DUF3168 domain protein</fullName>
    </recommendedName>
</protein>
<dbReference type="Proteomes" id="UP001173801">
    <property type="component" value="Unassembled WGS sequence"/>
</dbReference>
<evidence type="ECO:0000313" key="2">
    <source>
        <dbReference type="Proteomes" id="UP001173801"/>
    </source>
</evidence>
<proteinExistence type="predicted"/>
<reference evidence="1" key="2">
    <citation type="journal article" date="2023" name="Microorganisms">
        <title>Isolation and Genomic Characteristics of Cat-Borne Campylobacter felis sp. nov. and Sheep-Borne Campylobacter ovis sp. nov.</title>
        <authorList>
            <person name="Wang H."/>
            <person name="Li Y."/>
            <person name="Gu Y."/>
            <person name="Zhou G."/>
            <person name="Chen X."/>
            <person name="Zhang X."/>
            <person name="Shao Z."/>
            <person name="Zhang J."/>
            <person name="Zhang M."/>
        </authorList>
    </citation>
    <scope>NUCLEOTIDE SEQUENCE</scope>
    <source>
        <strain evidence="1">PS10</strain>
    </source>
</reference>